<name>A0A2A2ECY8_9BIFI</name>
<keyword evidence="2" id="KW-1185">Reference proteome</keyword>
<dbReference type="Proteomes" id="UP000218399">
    <property type="component" value="Unassembled WGS sequence"/>
</dbReference>
<gene>
    <name evidence="1" type="ORF">B1526_1719</name>
</gene>
<dbReference type="OrthoDB" id="3227392at2"/>
<accession>A0A2A2ECY8</accession>
<dbReference type="EMBL" id="MVOH01000025">
    <property type="protein sequence ID" value="PAU66805.1"/>
    <property type="molecule type" value="Genomic_DNA"/>
</dbReference>
<organism evidence="1 2">
    <name type="scientific">Bifidobacterium criceti</name>
    <dbReference type="NCBI Taxonomy" id="1960969"/>
    <lineage>
        <taxon>Bacteria</taxon>
        <taxon>Bacillati</taxon>
        <taxon>Actinomycetota</taxon>
        <taxon>Actinomycetes</taxon>
        <taxon>Bifidobacteriales</taxon>
        <taxon>Bifidobacteriaceae</taxon>
        <taxon>Bifidobacterium</taxon>
    </lineage>
</organism>
<evidence type="ECO:0000313" key="2">
    <source>
        <dbReference type="Proteomes" id="UP000218399"/>
    </source>
</evidence>
<dbReference type="AlphaFoldDB" id="A0A2A2ECY8"/>
<reference evidence="1 2" key="1">
    <citation type="journal article" date="2017" name="ISME J.">
        <title>Unveiling bifidobacterial biogeography across the mammalian branch of the tree of life.</title>
        <authorList>
            <person name="Milani C."/>
            <person name="Mangifesta M."/>
            <person name="Mancabelli L."/>
            <person name="Lugli G.A."/>
            <person name="James K."/>
            <person name="Duranti S."/>
            <person name="Turroni F."/>
            <person name="Ferrario C."/>
            <person name="Ossiprandi M.C."/>
            <person name="van Sinderen D."/>
            <person name="Ventura M."/>
        </authorList>
    </citation>
    <scope>NUCLEOTIDE SEQUENCE [LARGE SCALE GENOMIC DNA]</scope>
    <source>
        <strain evidence="2">Ham19E</strain>
    </source>
</reference>
<sequence length="59" mass="6748">MNKPFITEEEFLELGRTEIDTPKALAEALHTLRPQMTLTEEGAGKLYRNIQLSLFATRL</sequence>
<evidence type="ECO:0000313" key="1">
    <source>
        <dbReference type="EMBL" id="PAU66805.1"/>
    </source>
</evidence>
<proteinExistence type="predicted"/>
<protein>
    <submittedName>
        <fullName evidence="1">Uncharacterized protein</fullName>
    </submittedName>
</protein>
<feature type="non-terminal residue" evidence="1">
    <location>
        <position position="59"/>
    </location>
</feature>
<comment type="caution">
    <text evidence="1">The sequence shown here is derived from an EMBL/GenBank/DDBJ whole genome shotgun (WGS) entry which is preliminary data.</text>
</comment>